<accession>A0A069SLE1</accession>
<dbReference type="PATRIC" id="fig|1339352.3.peg.863"/>
<dbReference type="RefSeq" id="WP_032945141.1">
    <property type="nucleotide sequence ID" value="NZ_JNHM01000012.1"/>
</dbReference>
<feature type="domain" description="Glycosyl transferase family 1" evidence="1">
    <location>
        <begin position="181"/>
        <end position="305"/>
    </location>
</feature>
<sequence>MNTLANGNMCKRRKVFSFNSELYKVTGVQKVLMDIHHAVKEDYDAIIVGTVSYGMVDKSHQIFEDEYKQFKNPFMFYDSIVVLHERKFLLLFWILNHIFFQHIKLVYVHHNIFHNHKLMSIMPTTVVSISDKCTENLMNYFKVPKRHIHKISNCVRELYPHFHDCPQVDYISIIYPARINNIKRQIEVYKHLKGKVKEQIKIKFVGTGPCYEELRKIIAGDSQFECLGFRNDVLDLLQKSNYMMLFSTTEGLPITLIEASMCGCPIICNDVGGNLEIAHDGENAFIANSWNELVCVLNSLLDIPKDDYMAMCAKSREIYLSRFTFDMFKQKYLELFSIL</sequence>
<dbReference type="CDD" id="cd03801">
    <property type="entry name" value="GT4_PimA-like"/>
    <property type="match status" value="1"/>
</dbReference>
<dbReference type="AlphaFoldDB" id="A0A069SLE1"/>
<name>A0A069SLE1_PHOVU</name>
<organism evidence="2 3">
    <name type="scientific">Phocaeicola vulgatus str. 3975 RP4</name>
    <dbReference type="NCBI Taxonomy" id="1339352"/>
    <lineage>
        <taxon>Bacteria</taxon>
        <taxon>Pseudomonadati</taxon>
        <taxon>Bacteroidota</taxon>
        <taxon>Bacteroidia</taxon>
        <taxon>Bacteroidales</taxon>
        <taxon>Bacteroidaceae</taxon>
        <taxon>Phocaeicola</taxon>
    </lineage>
</organism>
<proteinExistence type="predicted"/>
<dbReference type="EMBL" id="JNHM01000012">
    <property type="protein sequence ID" value="KDS55597.1"/>
    <property type="molecule type" value="Genomic_DNA"/>
</dbReference>
<dbReference type="PANTHER" id="PTHR12526">
    <property type="entry name" value="GLYCOSYLTRANSFERASE"/>
    <property type="match status" value="1"/>
</dbReference>
<evidence type="ECO:0000313" key="3">
    <source>
        <dbReference type="Proteomes" id="UP000027661"/>
    </source>
</evidence>
<comment type="caution">
    <text evidence="2">The sequence shown here is derived from an EMBL/GenBank/DDBJ whole genome shotgun (WGS) entry which is preliminary data.</text>
</comment>
<dbReference type="Proteomes" id="UP000027661">
    <property type="component" value="Unassembled WGS sequence"/>
</dbReference>
<evidence type="ECO:0000313" key="2">
    <source>
        <dbReference type="EMBL" id="KDS55597.1"/>
    </source>
</evidence>
<dbReference type="Pfam" id="PF00534">
    <property type="entry name" value="Glycos_transf_1"/>
    <property type="match status" value="1"/>
</dbReference>
<evidence type="ECO:0000259" key="1">
    <source>
        <dbReference type="Pfam" id="PF00534"/>
    </source>
</evidence>
<dbReference type="SUPFAM" id="SSF53756">
    <property type="entry name" value="UDP-Glycosyltransferase/glycogen phosphorylase"/>
    <property type="match status" value="1"/>
</dbReference>
<dbReference type="InterPro" id="IPR001296">
    <property type="entry name" value="Glyco_trans_1"/>
</dbReference>
<reference evidence="2 3" key="1">
    <citation type="submission" date="2014-04" db="EMBL/GenBank/DDBJ databases">
        <authorList>
            <person name="Sears C."/>
            <person name="Carroll K."/>
            <person name="Sack B.R."/>
            <person name="Qadri F."/>
            <person name="Myers L.L."/>
            <person name="Chung G.-T."/>
            <person name="Escheverria P."/>
            <person name="Fraser C.M."/>
            <person name="Sadzewicz L."/>
            <person name="Shefchek K.A."/>
            <person name="Tallon L."/>
            <person name="Das S.P."/>
            <person name="Daugherty S."/>
            <person name="Mongodin E.F."/>
        </authorList>
    </citation>
    <scope>NUCLEOTIDE SEQUENCE [LARGE SCALE GENOMIC DNA]</scope>
    <source>
        <strain evidence="2 3">3975 RP4</strain>
    </source>
</reference>
<dbReference type="GO" id="GO:0016757">
    <property type="term" value="F:glycosyltransferase activity"/>
    <property type="evidence" value="ECO:0007669"/>
    <property type="project" value="InterPro"/>
</dbReference>
<keyword evidence="2" id="KW-0808">Transferase</keyword>
<gene>
    <name evidence="2" type="ORF">M099_0894</name>
</gene>
<protein>
    <submittedName>
        <fullName evidence="2">Glycosyl transferases group 1 family protein</fullName>
    </submittedName>
</protein>
<dbReference type="Gene3D" id="3.40.50.2000">
    <property type="entry name" value="Glycogen Phosphorylase B"/>
    <property type="match status" value="2"/>
</dbReference>